<feature type="coiled-coil region" evidence="1">
    <location>
        <begin position="78"/>
        <end position="112"/>
    </location>
</feature>
<name>A0AAN1VGA2_9BORD</name>
<protein>
    <submittedName>
        <fullName evidence="2">Uncharacterized protein</fullName>
    </submittedName>
</protein>
<organism evidence="2 3">
    <name type="scientific">Bordetella hinzii</name>
    <dbReference type="NCBI Taxonomy" id="103855"/>
    <lineage>
        <taxon>Bacteria</taxon>
        <taxon>Pseudomonadati</taxon>
        <taxon>Pseudomonadota</taxon>
        <taxon>Betaproteobacteria</taxon>
        <taxon>Burkholderiales</taxon>
        <taxon>Alcaligenaceae</taxon>
        <taxon>Bordetella</taxon>
    </lineage>
</organism>
<accession>A0AAN1VGA2</accession>
<dbReference type="Proteomes" id="UP000282741">
    <property type="component" value="Chromosome"/>
</dbReference>
<evidence type="ECO:0000256" key="1">
    <source>
        <dbReference type="SAM" id="Coils"/>
    </source>
</evidence>
<evidence type="ECO:0000313" key="3">
    <source>
        <dbReference type="Proteomes" id="UP000282741"/>
    </source>
</evidence>
<proteinExistence type="predicted"/>
<keyword evidence="1" id="KW-0175">Coiled coil</keyword>
<dbReference type="AlphaFoldDB" id="A0AAN1VGA2"/>
<dbReference type="EMBL" id="CP024172">
    <property type="protein sequence ID" value="AZW17819.1"/>
    <property type="molecule type" value="Genomic_DNA"/>
</dbReference>
<reference evidence="3" key="1">
    <citation type="submission" date="2017-10" db="EMBL/GenBank/DDBJ databases">
        <title>Whole genome sequencing of various Bordetella species.</title>
        <authorList>
            <person name="Weigand M.R."/>
            <person name="Loparev V."/>
            <person name="Peng Y."/>
            <person name="Bowden K.E."/>
            <person name="Tondella M.L."/>
            <person name="Williams M.M."/>
        </authorList>
    </citation>
    <scope>NUCLEOTIDE SEQUENCE [LARGE SCALE GENOMIC DNA]</scope>
    <source>
        <strain evidence="3">H720</strain>
    </source>
</reference>
<gene>
    <name evidence="2" type="ORF">CS347_14135</name>
</gene>
<sequence length="185" mass="20199">MVPTQRRIGGSYATLFYVGGTLMIETITTAVSALRATIDLAKVAIDARDDRKLAEARSAMLDRVIDVQEACMQLQAGNAALLQEKHALAQRIRDLEQQVADTLKRRDRLAQYERTKTPAGAIVYVDKDSRTAPEGAVYACATCMENGQISPLQPIGRKLNCATHGAVTFQPAPAAALNYPPMRHF</sequence>
<evidence type="ECO:0000313" key="2">
    <source>
        <dbReference type="EMBL" id="AZW17819.1"/>
    </source>
</evidence>